<reference evidence="1 2" key="1">
    <citation type="journal article" date="2011" name="Stand. Genomic Sci.">
        <title>Complete genome sequence of the hyperthermophilic chemolithoautotroph Pyrolobus fumarii type strain (1A).</title>
        <authorList>
            <person name="Anderson I."/>
            <person name="Goker M."/>
            <person name="Nolan M."/>
            <person name="Lucas S."/>
            <person name="Hammon N."/>
            <person name="Deshpande S."/>
            <person name="Cheng J.F."/>
            <person name="Tapia R."/>
            <person name="Han C."/>
            <person name="Goodwin L."/>
            <person name="Pitluck S."/>
            <person name="Huntemann M."/>
            <person name="Liolios K."/>
            <person name="Ivanova N."/>
            <person name="Pagani I."/>
            <person name="Mavromatis K."/>
            <person name="Ovchinikova G."/>
            <person name="Pati A."/>
            <person name="Chen A."/>
            <person name="Palaniappan K."/>
            <person name="Land M."/>
            <person name="Hauser L."/>
            <person name="Brambilla E.M."/>
            <person name="Huber H."/>
            <person name="Yasawong M."/>
            <person name="Rohde M."/>
            <person name="Spring S."/>
            <person name="Abt B."/>
            <person name="Sikorski J."/>
            <person name="Wirth R."/>
            <person name="Detter J.C."/>
            <person name="Woyke T."/>
            <person name="Bristow J."/>
            <person name="Eisen J.A."/>
            <person name="Markowitz V."/>
            <person name="Hugenholtz P."/>
            <person name="Kyrpides N.C."/>
            <person name="Klenk H.P."/>
            <person name="Lapidus A."/>
        </authorList>
    </citation>
    <scope>NUCLEOTIDE SEQUENCE [LARGE SCALE GENOMIC DNA]</scope>
    <source>
        <strain evidence="2">DSM 11204 / 1A</strain>
    </source>
</reference>
<gene>
    <name evidence="1" type="ordered locus">Pyrfu_1480</name>
</gene>
<dbReference type="OrthoDB" id="2392at2157"/>
<proteinExistence type="predicted"/>
<evidence type="ECO:0000313" key="2">
    <source>
        <dbReference type="Proteomes" id="UP000001037"/>
    </source>
</evidence>
<dbReference type="InParanoid" id="G0EHB4"/>
<dbReference type="RefSeq" id="WP_014027015.1">
    <property type="nucleotide sequence ID" value="NC_015931.1"/>
</dbReference>
<dbReference type="Gene3D" id="6.10.140.1230">
    <property type="match status" value="1"/>
</dbReference>
<accession>G0EHB4</accession>
<dbReference type="GeneID" id="11138667"/>
<dbReference type="HOGENOM" id="CLU_095961_0_0_2"/>
<dbReference type="STRING" id="694429.Pyrfu_1480"/>
<keyword evidence="2" id="KW-1185">Reference proteome</keyword>
<dbReference type="eggNOG" id="arCOG00452">
    <property type="taxonomic scope" value="Archaea"/>
</dbReference>
<dbReference type="EMBL" id="CP002838">
    <property type="protein sequence ID" value="AEM39338.1"/>
    <property type="molecule type" value="Genomic_DNA"/>
</dbReference>
<organism evidence="1 2">
    <name type="scientific">Pyrolobus fumarii (strain DSM 11204 / 1A)</name>
    <dbReference type="NCBI Taxonomy" id="694429"/>
    <lineage>
        <taxon>Archaea</taxon>
        <taxon>Thermoproteota</taxon>
        <taxon>Thermoprotei</taxon>
        <taxon>Desulfurococcales</taxon>
        <taxon>Pyrodictiaceae</taxon>
        <taxon>Pyrolobus</taxon>
    </lineage>
</organism>
<name>G0EHB4_PYRF1</name>
<protein>
    <submittedName>
        <fullName evidence="1">Uncharacterized protein</fullName>
    </submittedName>
</protein>
<dbReference type="Proteomes" id="UP000001037">
    <property type="component" value="Chromosome"/>
</dbReference>
<dbReference type="AlphaFoldDB" id="G0EHB4"/>
<sequence>MNIDKFVKAWNPEPKKSFRQRIRDVVNREPIRYKLMVVNYKIKAMVTRLEAHIARLRERDAMLFERVVEALQQGDKQRAAVYATEVAEIRKAIKQLMIVKLALEQVSLRLETVMTLGDTMAAIAPLAGIIHELKAYVRGVMPMLSLELMDLEETLNSIVVESGEFISMTSVSAAASGEARKILQEAALLAEQKLREQFPEVPSAGTLASGQEAHA</sequence>
<dbReference type="KEGG" id="pfm:Pyrfu_1480"/>
<evidence type="ECO:0000313" key="1">
    <source>
        <dbReference type="EMBL" id="AEM39338.1"/>
    </source>
</evidence>